<organism evidence="2 3">
    <name type="scientific">Brevibacterium linens</name>
    <dbReference type="NCBI Taxonomy" id="1703"/>
    <lineage>
        <taxon>Bacteria</taxon>
        <taxon>Bacillati</taxon>
        <taxon>Actinomycetota</taxon>
        <taxon>Actinomycetes</taxon>
        <taxon>Micrococcales</taxon>
        <taxon>Brevibacteriaceae</taxon>
        <taxon>Brevibacterium</taxon>
    </lineage>
</organism>
<keyword evidence="1" id="KW-0472">Membrane</keyword>
<reference evidence="2 3" key="1">
    <citation type="submission" date="2014-11" db="EMBL/GenBank/DDBJ databases">
        <title>Draft Genome Sequence of Brevibacterium linens AE038-8.</title>
        <authorList>
            <person name="Maizel D."/>
            <person name="Utturkar S.M."/>
            <person name="Brown S.D."/>
            <person name="Ferrero M."/>
            <person name="Rosen B.P."/>
        </authorList>
    </citation>
    <scope>NUCLEOTIDE SEQUENCE [LARGE SCALE GENOMIC DNA]</scope>
    <source>
        <strain evidence="2 3">AE038-8</strain>
    </source>
</reference>
<accession>A0A0B9AWT7</accession>
<feature type="transmembrane region" description="Helical" evidence="1">
    <location>
        <begin position="57"/>
        <end position="81"/>
    </location>
</feature>
<keyword evidence="3" id="KW-1185">Reference proteome</keyword>
<comment type="caution">
    <text evidence="2">The sequence shown here is derived from an EMBL/GenBank/DDBJ whole genome shotgun (WGS) entry which is preliminary data.</text>
</comment>
<dbReference type="AlphaFoldDB" id="A0A0B9AWT7"/>
<proteinExistence type="predicted"/>
<feature type="transmembrane region" description="Helical" evidence="1">
    <location>
        <begin position="102"/>
        <end position="119"/>
    </location>
</feature>
<gene>
    <name evidence="2" type="ORF">AE0388_0526</name>
</gene>
<evidence type="ECO:0000313" key="3">
    <source>
        <dbReference type="Proteomes" id="UP000031488"/>
    </source>
</evidence>
<dbReference type="RefSeq" id="WP_039206862.1">
    <property type="nucleotide sequence ID" value="NZ_JTJZ01000013.1"/>
</dbReference>
<keyword evidence="1" id="KW-1133">Transmembrane helix</keyword>
<protein>
    <submittedName>
        <fullName evidence="2">Uncharacterized protein</fullName>
    </submittedName>
</protein>
<evidence type="ECO:0000313" key="2">
    <source>
        <dbReference type="EMBL" id="KHS53771.1"/>
    </source>
</evidence>
<sequence>MNHEQPPVNGHSESHFSYLEQRNSMNNGHFLLKWGTISFLAGYAIIFATAVMGDSGFVLGVSMLGMLIAFAGLIGWVVGMIQRLRFNKQAETPLHFTIGEKIALVGTAFLVLGILLVNGEASGEGVTMARLIAILGLIGAGGGALWHLMTPRKN</sequence>
<feature type="transmembrane region" description="Helical" evidence="1">
    <location>
        <begin position="30"/>
        <end position="51"/>
    </location>
</feature>
<keyword evidence="1" id="KW-0812">Transmembrane</keyword>
<dbReference type="Proteomes" id="UP000031488">
    <property type="component" value="Unassembled WGS sequence"/>
</dbReference>
<name>A0A0B9AWT7_BRELN</name>
<feature type="transmembrane region" description="Helical" evidence="1">
    <location>
        <begin position="131"/>
        <end position="149"/>
    </location>
</feature>
<dbReference type="EMBL" id="JTJZ01000013">
    <property type="protein sequence ID" value="KHS53771.1"/>
    <property type="molecule type" value="Genomic_DNA"/>
</dbReference>
<evidence type="ECO:0000256" key="1">
    <source>
        <dbReference type="SAM" id="Phobius"/>
    </source>
</evidence>